<reference evidence="7 8" key="1">
    <citation type="submission" date="2018-12" db="EMBL/GenBank/DDBJ databases">
        <title>Complete genome sequence of Flaviflexus sp. H23T48.</title>
        <authorList>
            <person name="Bae J.-W."/>
            <person name="Lee J.-Y."/>
        </authorList>
    </citation>
    <scope>NUCLEOTIDE SEQUENCE [LARGE SCALE GENOMIC DNA]</scope>
    <source>
        <strain evidence="7 8">H23T48</strain>
    </source>
</reference>
<organism evidence="7 8">
    <name type="scientific">Flaviflexus ciconiae</name>
    <dbReference type="NCBI Taxonomy" id="2496867"/>
    <lineage>
        <taxon>Bacteria</taxon>
        <taxon>Bacillati</taxon>
        <taxon>Actinomycetota</taxon>
        <taxon>Actinomycetes</taxon>
        <taxon>Actinomycetales</taxon>
        <taxon>Actinomycetaceae</taxon>
        <taxon>Flaviflexus</taxon>
    </lineage>
</organism>
<evidence type="ECO:0000256" key="2">
    <source>
        <dbReference type="ARBA" id="ARBA00022448"/>
    </source>
</evidence>
<protein>
    <submittedName>
        <fullName evidence="7">ABC transporter ATP-binding protein</fullName>
    </submittedName>
</protein>
<dbReference type="AlphaFoldDB" id="A0A3S9Q0H6"/>
<dbReference type="InterPro" id="IPR050763">
    <property type="entry name" value="ABC_transporter_ATP-binding"/>
</dbReference>
<dbReference type="GO" id="GO:0046677">
    <property type="term" value="P:response to antibiotic"/>
    <property type="evidence" value="ECO:0007669"/>
    <property type="project" value="UniProtKB-KW"/>
</dbReference>
<gene>
    <name evidence="7" type="ORF">EJ997_02840</name>
</gene>
<keyword evidence="2" id="KW-0813">Transport</keyword>
<dbReference type="PROSITE" id="PS50893">
    <property type="entry name" value="ABC_TRANSPORTER_2"/>
    <property type="match status" value="1"/>
</dbReference>
<accession>A0A3S9Q0H6</accession>
<dbReference type="Gene3D" id="3.40.50.300">
    <property type="entry name" value="P-loop containing nucleotide triphosphate hydrolases"/>
    <property type="match status" value="1"/>
</dbReference>
<dbReference type="CDD" id="cd03230">
    <property type="entry name" value="ABC_DR_subfamily_A"/>
    <property type="match status" value="1"/>
</dbReference>
<dbReference type="KEGG" id="flh:EJ997_02840"/>
<dbReference type="Proteomes" id="UP000280344">
    <property type="component" value="Chromosome"/>
</dbReference>
<evidence type="ECO:0000256" key="4">
    <source>
        <dbReference type="ARBA" id="ARBA00022840"/>
    </source>
</evidence>
<keyword evidence="5" id="KW-0046">Antibiotic resistance</keyword>
<dbReference type="InterPro" id="IPR027417">
    <property type="entry name" value="P-loop_NTPase"/>
</dbReference>
<dbReference type="InterPro" id="IPR003593">
    <property type="entry name" value="AAA+_ATPase"/>
</dbReference>
<dbReference type="EMBL" id="CP034593">
    <property type="protein sequence ID" value="AZQ78112.1"/>
    <property type="molecule type" value="Genomic_DNA"/>
</dbReference>
<sequence>MSYGDKTVVDDVSFSVARGTIAAILGPNGAGKTTTIESCEGLRTPVSGTISLLGLDRVAGDAEIRRRVGVMLQDGGLPQAPTAAAVLSHISKLHRNTRDVRELLDLLELTDHSKTKVRHLSGGQRQRLSLACALVGNPDLVFLDEPSAGMDPASRRTLHGMIRNLAASGTTVVLTTHLMDEAETLADQVIVMRDGTIIADGPASELLGGRSMWIEGAHAETLRQILSPDLPGYEFLGRGDQLEIFGKNPATPGDLAKVAAALDRHAINTVSVSLRPRSLEDLYFDLVEVQ</sequence>
<keyword evidence="8" id="KW-1185">Reference proteome</keyword>
<dbReference type="OrthoDB" id="9804819at2"/>
<evidence type="ECO:0000256" key="3">
    <source>
        <dbReference type="ARBA" id="ARBA00022741"/>
    </source>
</evidence>
<dbReference type="Pfam" id="PF00005">
    <property type="entry name" value="ABC_tran"/>
    <property type="match status" value="1"/>
</dbReference>
<evidence type="ECO:0000259" key="6">
    <source>
        <dbReference type="PROSITE" id="PS50893"/>
    </source>
</evidence>
<dbReference type="PANTHER" id="PTHR42711:SF16">
    <property type="entry name" value="ABC TRANSPORTER ATP-BINDING PROTEIN"/>
    <property type="match status" value="1"/>
</dbReference>
<dbReference type="InterPro" id="IPR003439">
    <property type="entry name" value="ABC_transporter-like_ATP-bd"/>
</dbReference>
<name>A0A3S9Q0H6_9ACTO</name>
<dbReference type="SUPFAM" id="SSF52540">
    <property type="entry name" value="P-loop containing nucleoside triphosphate hydrolases"/>
    <property type="match status" value="1"/>
</dbReference>
<dbReference type="SMART" id="SM00382">
    <property type="entry name" value="AAA"/>
    <property type="match status" value="1"/>
</dbReference>
<comment type="subcellular location">
    <subcellularLocation>
        <location evidence="1">Cell membrane</location>
        <topology evidence="1">Peripheral membrane protein</topology>
    </subcellularLocation>
</comment>
<dbReference type="GO" id="GO:0005524">
    <property type="term" value="F:ATP binding"/>
    <property type="evidence" value="ECO:0007669"/>
    <property type="project" value="UniProtKB-KW"/>
</dbReference>
<dbReference type="PANTHER" id="PTHR42711">
    <property type="entry name" value="ABC TRANSPORTER ATP-BINDING PROTEIN"/>
    <property type="match status" value="1"/>
</dbReference>
<dbReference type="GO" id="GO:0016887">
    <property type="term" value="F:ATP hydrolysis activity"/>
    <property type="evidence" value="ECO:0007669"/>
    <property type="project" value="InterPro"/>
</dbReference>
<feature type="domain" description="ABC transporter" evidence="6">
    <location>
        <begin position="1"/>
        <end position="219"/>
    </location>
</feature>
<keyword evidence="3" id="KW-0547">Nucleotide-binding</keyword>
<evidence type="ECO:0000256" key="5">
    <source>
        <dbReference type="ARBA" id="ARBA00023251"/>
    </source>
</evidence>
<keyword evidence="4 7" id="KW-0067">ATP-binding</keyword>
<evidence type="ECO:0000313" key="8">
    <source>
        <dbReference type="Proteomes" id="UP000280344"/>
    </source>
</evidence>
<evidence type="ECO:0000256" key="1">
    <source>
        <dbReference type="ARBA" id="ARBA00004202"/>
    </source>
</evidence>
<dbReference type="PROSITE" id="PS00211">
    <property type="entry name" value="ABC_TRANSPORTER_1"/>
    <property type="match status" value="1"/>
</dbReference>
<evidence type="ECO:0000313" key="7">
    <source>
        <dbReference type="EMBL" id="AZQ78112.1"/>
    </source>
</evidence>
<dbReference type="InterPro" id="IPR017871">
    <property type="entry name" value="ABC_transporter-like_CS"/>
</dbReference>
<dbReference type="GO" id="GO:0005886">
    <property type="term" value="C:plasma membrane"/>
    <property type="evidence" value="ECO:0007669"/>
    <property type="project" value="UniProtKB-SubCell"/>
</dbReference>
<proteinExistence type="predicted"/>